<sequence>MPKTDPASSTAAEPVPKRSLASQTLFRGLEIVDAVSQGFTTLPEISKQTGISYSTAHRLASALTEIRYLQHEPRKGYSLGSRLIELGFQAHRQSDILGCARPYLERLAAQTRDTVHLATLIGDEVVYLDKLAGQRAVEISSHIGGRKPVCTTGVGKALLIDSGEPEWRRLYTREAAKAPQMPPEAVWIDAMRGYAQADYAFDLGEDEPSIRCVAAPIRDATNRIVAAVSVSSAVQYMDSERVQALIPVIRRAAADISQQLGGKPARP</sequence>
<gene>
    <name evidence="4" type="ORF">P3W85_09275</name>
</gene>
<evidence type="ECO:0000259" key="2">
    <source>
        <dbReference type="PROSITE" id="PS51077"/>
    </source>
</evidence>
<proteinExistence type="predicted"/>
<accession>A0ABT6AL09</accession>
<evidence type="ECO:0000259" key="3">
    <source>
        <dbReference type="PROSITE" id="PS51078"/>
    </source>
</evidence>
<dbReference type="PANTHER" id="PTHR30136:SF24">
    <property type="entry name" value="HTH-TYPE TRANSCRIPTIONAL REPRESSOR ALLR"/>
    <property type="match status" value="1"/>
</dbReference>
<dbReference type="Pfam" id="PF01614">
    <property type="entry name" value="IclR_C"/>
    <property type="match status" value="1"/>
</dbReference>
<dbReference type="PROSITE" id="PS51078">
    <property type="entry name" value="ICLR_ED"/>
    <property type="match status" value="1"/>
</dbReference>
<dbReference type="RefSeq" id="WP_017230441.1">
    <property type="nucleotide sequence ID" value="NZ_JARJLM010000158.1"/>
</dbReference>
<protein>
    <submittedName>
        <fullName evidence="4">IclR family transcriptional regulator</fullName>
    </submittedName>
</protein>
<dbReference type="InterPro" id="IPR014757">
    <property type="entry name" value="Tscrpt_reg_IclR_C"/>
</dbReference>
<dbReference type="Pfam" id="PF09339">
    <property type="entry name" value="HTH_IclR"/>
    <property type="match status" value="1"/>
</dbReference>
<feature type="domain" description="HTH iclR-type" evidence="2">
    <location>
        <begin position="22"/>
        <end position="81"/>
    </location>
</feature>
<dbReference type="EMBL" id="JARJLM010000158">
    <property type="protein sequence ID" value="MDF3833139.1"/>
    <property type="molecule type" value="Genomic_DNA"/>
</dbReference>
<evidence type="ECO:0000313" key="5">
    <source>
        <dbReference type="Proteomes" id="UP001216674"/>
    </source>
</evidence>
<dbReference type="InterPro" id="IPR005471">
    <property type="entry name" value="Tscrpt_reg_IclR_N"/>
</dbReference>
<organism evidence="4 5">
    <name type="scientific">Cupriavidus basilensis</name>
    <dbReference type="NCBI Taxonomy" id="68895"/>
    <lineage>
        <taxon>Bacteria</taxon>
        <taxon>Pseudomonadati</taxon>
        <taxon>Pseudomonadota</taxon>
        <taxon>Betaproteobacteria</taxon>
        <taxon>Burkholderiales</taxon>
        <taxon>Burkholderiaceae</taxon>
        <taxon>Cupriavidus</taxon>
    </lineage>
</organism>
<comment type="caution">
    <text evidence="4">The sequence shown here is derived from an EMBL/GenBank/DDBJ whole genome shotgun (WGS) entry which is preliminary data.</text>
</comment>
<keyword evidence="5" id="KW-1185">Reference proteome</keyword>
<name>A0ABT6AL09_9BURK</name>
<dbReference type="SMART" id="SM00346">
    <property type="entry name" value="HTH_ICLR"/>
    <property type="match status" value="1"/>
</dbReference>
<evidence type="ECO:0000256" key="1">
    <source>
        <dbReference type="ARBA" id="ARBA00023125"/>
    </source>
</evidence>
<evidence type="ECO:0000313" key="4">
    <source>
        <dbReference type="EMBL" id="MDF3833139.1"/>
    </source>
</evidence>
<feature type="domain" description="IclR-ED" evidence="3">
    <location>
        <begin position="82"/>
        <end position="262"/>
    </location>
</feature>
<dbReference type="InterPro" id="IPR050707">
    <property type="entry name" value="HTH_MetabolicPath_Reg"/>
</dbReference>
<keyword evidence="1" id="KW-0238">DNA-binding</keyword>
<dbReference type="Proteomes" id="UP001216674">
    <property type="component" value="Unassembled WGS sequence"/>
</dbReference>
<dbReference type="PROSITE" id="PS51077">
    <property type="entry name" value="HTH_ICLR"/>
    <property type="match status" value="1"/>
</dbReference>
<reference evidence="4 5" key="1">
    <citation type="submission" date="2023-03" db="EMBL/GenBank/DDBJ databases">
        <title>Draft assemblies of triclosan tolerant bacteria isolated from returned activated sludge.</title>
        <authorList>
            <person name="Van Hamelsveld S."/>
        </authorList>
    </citation>
    <scope>NUCLEOTIDE SEQUENCE [LARGE SCALE GENOMIC DNA]</scope>
    <source>
        <strain evidence="4 5">GW210010_S58</strain>
    </source>
</reference>
<dbReference type="PANTHER" id="PTHR30136">
    <property type="entry name" value="HELIX-TURN-HELIX TRANSCRIPTIONAL REGULATOR, ICLR FAMILY"/>
    <property type="match status" value="1"/>
</dbReference>